<keyword evidence="3" id="KW-1185">Reference proteome</keyword>
<evidence type="ECO:0000313" key="3">
    <source>
        <dbReference type="Proteomes" id="UP001271007"/>
    </source>
</evidence>
<dbReference type="EMBL" id="JAWDJX010000024">
    <property type="protein sequence ID" value="KAK3051750.1"/>
    <property type="molecule type" value="Genomic_DNA"/>
</dbReference>
<evidence type="ECO:0000313" key="2">
    <source>
        <dbReference type="EMBL" id="KAK3051750.1"/>
    </source>
</evidence>
<feature type="region of interest" description="Disordered" evidence="1">
    <location>
        <begin position="1"/>
        <end position="20"/>
    </location>
</feature>
<feature type="region of interest" description="Disordered" evidence="1">
    <location>
        <begin position="40"/>
        <end position="133"/>
    </location>
</feature>
<feature type="compositionally biased region" description="Polar residues" evidence="1">
    <location>
        <begin position="45"/>
        <end position="64"/>
    </location>
</feature>
<proteinExistence type="predicted"/>
<name>A0AAJ0G795_9PEZI</name>
<dbReference type="Proteomes" id="UP001271007">
    <property type="component" value="Unassembled WGS sequence"/>
</dbReference>
<dbReference type="AlphaFoldDB" id="A0AAJ0G795"/>
<feature type="compositionally biased region" description="Basic and acidic residues" evidence="1">
    <location>
        <begin position="66"/>
        <end position="89"/>
    </location>
</feature>
<protein>
    <submittedName>
        <fullName evidence="2">Uncharacterized protein</fullName>
    </submittedName>
</protein>
<organism evidence="2 3">
    <name type="scientific">Extremus antarcticus</name>
    <dbReference type="NCBI Taxonomy" id="702011"/>
    <lineage>
        <taxon>Eukaryota</taxon>
        <taxon>Fungi</taxon>
        <taxon>Dikarya</taxon>
        <taxon>Ascomycota</taxon>
        <taxon>Pezizomycotina</taxon>
        <taxon>Dothideomycetes</taxon>
        <taxon>Dothideomycetidae</taxon>
        <taxon>Mycosphaerellales</taxon>
        <taxon>Extremaceae</taxon>
        <taxon>Extremus</taxon>
    </lineage>
</organism>
<feature type="compositionally biased region" description="Polar residues" evidence="1">
    <location>
        <begin position="1"/>
        <end position="10"/>
    </location>
</feature>
<reference evidence="2" key="1">
    <citation type="submission" date="2023-04" db="EMBL/GenBank/DDBJ databases">
        <title>Black Yeasts Isolated from many extreme environments.</title>
        <authorList>
            <person name="Coleine C."/>
            <person name="Stajich J.E."/>
            <person name="Selbmann L."/>
        </authorList>
    </citation>
    <scope>NUCLEOTIDE SEQUENCE</scope>
    <source>
        <strain evidence="2">CCFEE 5312</strain>
    </source>
</reference>
<evidence type="ECO:0000256" key="1">
    <source>
        <dbReference type="SAM" id="MobiDB-lite"/>
    </source>
</evidence>
<sequence length="349" mass="40091">MLLFDNTRSPPGQRLRLGAGAYHNSRSRRWVVDDRGRIKRYGRSGSRSTDTRAPSSHRTTSNSKHSSRDFEHRQSGERGTETREADDRNSQPPGNINQHRDGDNDRDSQTKDDSGPRERSHSPATADRLAVETGPAHRYEVYEASVKARKSMENHRQSYRHMRHMHFQRQDPGLPNWNLEWSREEFDIQHLRHAMHLSSQDHQESNFRHPNTFYSLSEEQDMETNAPREAIHGWMNSWPGDVAEMSGPVSSLQQGGSMEPYPPELFVEYPDDMDLGVGPDLDPGDSLSLNDVCVQQRIMAPGQTNIIYLERPSYPLNEQLARPARWVMPKQPGQQLDAGNHRLLRSHMC</sequence>
<accession>A0AAJ0G795</accession>
<gene>
    <name evidence="2" type="ORF">LTR09_007050</name>
</gene>
<comment type="caution">
    <text evidence="2">The sequence shown here is derived from an EMBL/GenBank/DDBJ whole genome shotgun (WGS) entry which is preliminary data.</text>
</comment>
<feature type="compositionally biased region" description="Basic and acidic residues" evidence="1">
    <location>
        <begin position="98"/>
        <end position="121"/>
    </location>
</feature>